<dbReference type="PRINTS" id="PR00147">
    <property type="entry name" value="DNAPHOTLYASE"/>
</dbReference>
<dbReference type="PROSITE" id="PS51645">
    <property type="entry name" value="PHR_CRY_ALPHA_BETA"/>
    <property type="match status" value="1"/>
</dbReference>
<dbReference type="Pfam" id="PF03441">
    <property type="entry name" value="FAD_binding_7"/>
    <property type="match status" value="1"/>
</dbReference>
<dbReference type="SUPFAM" id="SSF52425">
    <property type="entry name" value="Cryptochrome/photolyase, N-terminal domain"/>
    <property type="match status" value="1"/>
</dbReference>
<dbReference type="GO" id="GO:0003904">
    <property type="term" value="F:deoxyribodipyrimidine photo-lyase activity"/>
    <property type="evidence" value="ECO:0007669"/>
    <property type="project" value="UniProtKB-EC"/>
</dbReference>
<dbReference type="GO" id="GO:0000719">
    <property type="term" value="P:photoreactive repair"/>
    <property type="evidence" value="ECO:0007669"/>
    <property type="project" value="UniProtKB-ARBA"/>
</dbReference>
<dbReference type="GO" id="GO:0009416">
    <property type="term" value="P:response to light stimulus"/>
    <property type="evidence" value="ECO:0007669"/>
    <property type="project" value="TreeGrafter"/>
</dbReference>
<dbReference type="PROSITE" id="PS00691">
    <property type="entry name" value="DNA_PHOTOLYASES_1_2"/>
    <property type="match status" value="1"/>
</dbReference>
<keyword evidence="6 10" id="KW-0157">Chromophore</keyword>
<evidence type="ECO:0000256" key="9">
    <source>
        <dbReference type="PIRSR" id="PIRSR602081-2"/>
    </source>
</evidence>
<dbReference type="GeneID" id="90767230"/>
<keyword evidence="13" id="KW-1185">Reference proteome</keyword>
<dbReference type="GO" id="GO:0071949">
    <property type="term" value="F:FAD binding"/>
    <property type="evidence" value="ECO:0007669"/>
    <property type="project" value="TreeGrafter"/>
</dbReference>
<evidence type="ECO:0000256" key="4">
    <source>
        <dbReference type="ARBA" id="ARBA00022630"/>
    </source>
</evidence>
<gene>
    <name evidence="12" type="ORF">E0E05_07975</name>
</gene>
<evidence type="ECO:0000313" key="12">
    <source>
        <dbReference type="EMBL" id="QBK30542.1"/>
    </source>
</evidence>
<evidence type="ECO:0000256" key="5">
    <source>
        <dbReference type="ARBA" id="ARBA00022827"/>
    </source>
</evidence>
<dbReference type="RefSeq" id="WP_131616232.1">
    <property type="nucleotide sequence ID" value="NZ_CP036532.1"/>
</dbReference>
<evidence type="ECO:0000259" key="11">
    <source>
        <dbReference type="PROSITE" id="PS51645"/>
    </source>
</evidence>
<dbReference type="InterPro" id="IPR002081">
    <property type="entry name" value="Cryptochrome/DNA_photolyase_1"/>
</dbReference>
<comment type="cofactor">
    <cofactor evidence="8">
        <name>FAD</name>
        <dbReference type="ChEBI" id="CHEBI:57692"/>
    </cofactor>
    <text evidence="8">Binds 1 FAD per subunit.</text>
</comment>
<feature type="binding site" evidence="8">
    <location>
        <position position="285"/>
    </location>
    <ligand>
        <name>FAD</name>
        <dbReference type="ChEBI" id="CHEBI:57692"/>
    </ligand>
</feature>
<dbReference type="InterPro" id="IPR036155">
    <property type="entry name" value="Crypto/Photolyase_N_sf"/>
</dbReference>
<accession>A0A4P6UZR2</accession>
<evidence type="ECO:0000256" key="7">
    <source>
        <dbReference type="ARBA" id="ARBA00033999"/>
    </source>
</evidence>
<dbReference type="Gene3D" id="3.40.50.620">
    <property type="entry name" value="HUPs"/>
    <property type="match status" value="1"/>
</dbReference>
<keyword evidence="12" id="KW-0456">Lyase</keyword>
<dbReference type="InterPro" id="IPR014729">
    <property type="entry name" value="Rossmann-like_a/b/a_fold"/>
</dbReference>
<evidence type="ECO:0000256" key="3">
    <source>
        <dbReference type="ARBA" id="ARBA00014046"/>
    </source>
</evidence>
<keyword evidence="4 8" id="KW-0285">Flavoprotein</keyword>
<dbReference type="InterPro" id="IPR005101">
    <property type="entry name" value="Cryptochr/Photolyase_FAD-bd"/>
</dbReference>
<protein>
    <recommendedName>
        <fullName evidence="3">Deoxyribodipyrimidine photo-lyase</fullName>
        <ecNumber evidence="2">4.1.99.3</ecNumber>
    </recommendedName>
</protein>
<evidence type="ECO:0000256" key="10">
    <source>
        <dbReference type="RuleBase" id="RU004182"/>
    </source>
</evidence>
<dbReference type="AlphaFoldDB" id="A0A4P6UZR2"/>
<evidence type="ECO:0000256" key="8">
    <source>
        <dbReference type="PIRSR" id="PIRSR602081-1"/>
    </source>
</evidence>
<dbReference type="PANTHER" id="PTHR11455:SF9">
    <property type="entry name" value="CRYPTOCHROME CIRCADIAN CLOCK 5 ISOFORM X1"/>
    <property type="match status" value="1"/>
</dbReference>
<organism evidence="12 13">
    <name type="scientific">Roseitalea porphyridii</name>
    <dbReference type="NCBI Taxonomy" id="1852022"/>
    <lineage>
        <taxon>Bacteria</taxon>
        <taxon>Pseudomonadati</taxon>
        <taxon>Pseudomonadota</taxon>
        <taxon>Alphaproteobacteria</taxon>
        <taxon>Hyphomicrobiales</taxon>
        <taxon>Ahrensiaceae</taxon>
        <taxon>Roseitalea</taxon>
    </lineage>
</organism>
<evidence type="ECO:0000256" key="6">
    <source>
        <dbReference type="ARBA" id="ARBA00022991"/>
    </source>
</evidence>
<reference evidence="12 13" key="1">
    <citation type="journal article" date="2017" name="Int. J. Syst. Evol. Microbiol.">
        <title>Roseitalea porphyridii gen. nov., sp. nov., isolated from a red alga, and reclassification of Hoeflea suaedae Chung et al. 2013 as Pseudohoeflea suaedae gen. nov., comb. nov.</title>
        <authorList>
            <person name="Hyeon J.W."/>
            <person name="Jeong S.E."/>
            <person name="Baek K."/>
            <person name="Jeon C.O."/>
        </authorList>
    </citation>
    <scope>NUCLEOTIDE SEQUENCE [LARGE SCALE GENOMIC DNA]</scope>
    <source>
        <strain evidence="12 13">MA7-20</strain>
    </source>
</reference>
<dbReference type="Proteomes" id="UP000293719">
    <property type="component" value="Chromosome"/>
</dbReference>
<feature type="domain" description="Photolyase/cryptochrome alpha/beta" evidence="11">
    <location>
        <begin position="15"/>
        <end position="144"/>
    </location>
</feature>
<evidence type="ECO:0000256" key="2">
    <source>
        <dbReference type="ARBA" id="ARBA00013149"/>
    </source>
</evidence>
<dbReference type="EC" id="4.1.99.3" evidence="2"/>
<dbReference type="Gene3D" id="1.25.40.80">
    <property type="match status" value="1"/>
</dbReference>
<proteinExistence type="inferred from homology"/>
<dbReference type="FunFam" id="1.10.579.10:FF:000003">
    <property type="entry name" value="Deoxyribodipyrimidine photo-lyase"/>
    <property type="match status" value="1"/>
</dbReference>
<dbReference type="KEGG" id="rpod:E0E05_07975"/>
<feature type="binding site" evidence="8">
    <location>
        <begin position="250"/>
        <end position="254"/>
    </location>
    <ligand>
        <name>FAD</name>
        <dbReference type="ChEBI" id="CHEBI:57692"/>
    </ligand>
</feature>
<name>A0A4P6UZR2_9HYPH</name>
<dbReference type="PANTHER" id="PTHR11455">
    <property type="entry name" value="CRYPTOCHROME"/>
    <property type="match status" value="1"/>
</dbReference>
<feature type="site" description="Electron transfer via tryptophanyl radical" evidence="9">
    <location>
        <position position="372"/>
    </location>
</feature>
<comment type="catalytic activity">
    <reaction evidence="7">
        <text>cyclobutadipyrimidine (in DNA) = 2 pyrimidine residues (in DNA).</text>
        <dbReference type="EC" id="4.1.99.3"/>
    </reaction>
</comment>
<feature type="binding site" evidence="8">
    <location>
        <position position="238"/>
    </location>
    <ligand>
        <name>FAD</name>
        <dbReference type="ChEBI" id="CHEBI:57692"/>
    </ligand>
</feature>
<dbReference type="OrthoDB" id="9772484at2"/>
<evidence type="ECO:0000256" key="1">
    <source>
        <dbReference type="ARBA" id="ARBA00001932"/>
    </source>
</evidence>
<dbReference type="Gene3D" id="1.10.579.10">
    <property type="entry name" value="DNA Cyclobutane Dipyrimidine Photolyase, subunit A, domain 3"/>
    <property type="match status" value="1"/>
</dbReference>
<dbReference type="SUPFAM" id="SSF48173">
    <property type="entry name" value="Cryptochrome/photolyase FAD-binding domain"/>
    <property type="match status" value="1"/>
</dbReference>
<dbReference type="InterPro" id="IPR006050">
    <property type="entry name" value="DNA_photolyase_N"/>
</dbReference>
<sequence>MPDQDRTRPTDLPDAPVIVWFRADLRLRDNGALSAAAASGRPVIALFVLDETGASGRPPGGAQRWWLHHSLTALGSALGGIGLTLILRRGDPRAVLDDIINRTGAQSVVWNRRYGPEAIALDSEIKASLADRGLTVKSFAGALMHEPTKLKTGSGGYYKVYSPFWRAFIGEGEPRRPDPAPGTATAYDGTIESDDLADWDLLPTGPDWSGGIAATWTPGEKGAHERLKAFCADALADYGRKRDLPGVDGTSRLSPHLAFGEITPSDIWYAAAAAEGVAKKQLEKFHKELAWREFSYHLLVNFPDLRTANFNDTFDAFPWEGSEDALEAWHKGRTGYPIVDAGMRQLWQTGWMHNRVRMITASFLIKHLMIDWRRGEDWFWDTLVDGDPASNAASWQWVAGSGADAAPYFRIFNPILQGEKFDPDGAYVRRFVPELSDLPDKYIHKPWEAPRKVLEKAKVSLGSTYPEPMVEHKRARERALDAYNEMRGQAA</sequence>
<comment type="similarity">
    <text evidence="10">Belongs to the DNA photolyase family.</text>
</comment>
<evidence type="ECO:0000313" key="13">
    <source>
        <dbReference type="Proteomes" id="UP000293719"/>
    </source>
</evidence>
<dbReference type="InterPro" id="IPR036134">
    <property type="entry name" value="Crypto/Photolyase_FAD-like_sf"/>
</dbReference>
<dbReference type="InterPro" id="IPR018394">
    <property type="entry name" value="DNA_photolyase_1_CS_C"/>
</dbReference>
<dbReference type="EMBL" id="CP036532">
    <property type="protein sequence ID" value="QBK30542.1"/>
    <property type="molecule type" value="Genomic_DNA"/>
</dbReference>
<feature type="site" description="Electron transfer via tryptophanyl radical" evidence="9">
    <location>
        <position position="395"/>
    </location>
</feature>
<feature type="binding site" evidence="8">
    <location>
        <begin position="385"/>
        <end position="387"/>
    </location>
    <ligand>
        <name>FAD</name>
        <dbReference type="ChEBI" id="CHEBI:57692"/>
    </ligand>
</feature>
<dbReference type="PROSITE" id="PS00394">
    <property type="entry name" value="DNA_PHOTOLYASES_1_1"/>
    <property type="match status" value="1"/>
</dbReference>
<feature type="site" description="Electron transfer via tryptophanyl radical" evidence="9">
    <location>
        <position position="319"/>
    </location>
</feature>
<comment type="cofactor">
    <cofactor evidence="1">
        <name>(6R)-5,10-methylene-5,6,7,8-tetrahydrofolate</name>
        <dbReference type="ChEBI" id="CHEBI:15636"/>
    </cofactor>
</comment>
<keyword evidence="5 8" id="KW-0274">FAD</keyword>
<dbReference type="GO" id="GO:0003677">
    <property type="term" value="F:DNA binding"/>
    <property type="evidence" value="ECO:0007669"/>
    <property type="project" value="TreeGrafter"/>
</dbReference>
<dbReference type="Pfam" id="PF00875">
    <property type="entry name" value="DNA_photolyase"/>
    <property type="match status" value="1"/>
</dbReference>